<dbReference type="Proteomes" id="UP000295781">
    <property type="component" value="Chromosome"/>
</dbReference>
<reference evidence="1 2" key="1">
    <citation type="submission" date="2015-09" db="EMBL/GenBank/DDBJ databases">
        <title>Sorangium comparison.</title>
        <authorList>
            <person name="Zaburannyi N."/>
            <person name="Bunk B."/>
            <person name="Overmann J."/>
            <person name="Mueller R."/>
        </authorList>
    </citation>
    <scope>NUCLEOTIDE SEQUENCE [LARGE SCALE GENOMIC DNA]</scope>
    <source>
        <strain evidence="1 2">So ceGT47</strain>
    </source>
</reference>
<organism evidence="1 2">
    <name type="scientific">Sorangium cellulosum</name>
    <name type="common">Polyangium cellulosum</name>
    <dbReference type="NCBI Taxonomy" id="56"/>
    <lineage>
        <taxon>Bacteria</taxon>
        <taxon>Pseudomonadati</taxon>
        <taxon>Myxococcota</taxon>
        <taxon>Polyangia</taxon>
        <taxon>Polyangiales</taxon>
        <taxon>Polyangiaceae</taxon>
        <taxon>Sorangium</taxon>
    </lineage>
</organism>
<evidence type="ECO:0008006" key="3">
    <source>
        <dbReference type="Google" id="ProtNLM"/>
    </source>
</evidence>
<dbReference type="AlphaFoldDB" id="A0A4P2Q4G4"/>
<name>A0A4P2Q4G4_SORCE</name>
<dbReference type="SUPFAM" id="SSF88723">
    <property type="entry name" value="PIN domain-like"/>
    <property type="match status" value="1"/>
</dbReference>
<gene>
    <name evidence="1" type="ORF">SOCEGT47_043530</name>
</gene>
<evidence type="ECO:0000313" key="2">
    <source>
        <dbReference type="Proteomes" id="UP000295781"/>
    </source>
</evidence>
<dbReference type="EMBL" id="CP012670">
    <property type="protein sequence ID" value="AUX23823.1"/>
    <property type="molecule type" value="Genomic_DNA"/>
</dbReference>
<accession>A0A4P2Q4G4</accession>
<sequence>MFFSATVLIEVAWVLRVACKQDRATIAAALRRLVETEGVTIEHEAIVRRAIADFEAGPADFSDYVIRESSRAACALPVLTFDARFARGADVELVPET</sequence>
<dbReference type="RefSeq" id="WP_129349277.1">
    <property type="nucleotide sequence ID" value="NZ_CP012670.1"/>
</dbReference>
<dbReference type="InterPro" id="IPR029060">
    <property type="entry name" value="PIN-like_dom_sf"/>
</dbReference>
<protein>
    <recommendedName>
        <fullName evidence="3">PIN domain-containing protein</fullName>
    </recommendedName>
</protein>
<proteinExistence type="predicted"/>
<evidence type="ECO:0000313" key="1">
    <source>
        <dbReference type="EMBL" id="AUX23823.1"/>
    </source>
</evidence>
<dbReference type="OrthoDB" id="32974at2"/>